<dbReference type="EMBL" id="LZZM01000105">
    <property type="protein sequence ID" value="OOM79319.1"/>
    <property type="molecule type" value="Genomic_DNA"/>
</dbReference>
<evidence type="ECO:0000256" key="6">
    <source>
        <dbReference type="ARBA" id="ARBA00023125"/>
    </source>
</evidence>
<dbReference type="GO" id="GO:0000976">
    <property type="term" value="F:transcription cis-regulatory region binding"/>
    <property type="evidence" value="ECO:0007669"/>
    <property type="project" value="TreeGrafter"/>
</dbReference>
<feature type="domain" description="OmpR/PhoB-type" evidence="15">
    <location>
        <begin position="124"/>
        <end position="221"/>
    </location>
</feature>
<dbReference type="PANTHER" id="PTHR48111">
    <property type="entry name" value="REGULATOR OF RPOS"/>
    <property type="match status" value="1"/>
</dbReference>
<dbReference type="InterPro" id="IPR039420">
    <property type="entry name" value="WalR-like"/>
</dbReference>
<dbReference type="InterPro" id="IPR036388">
    <property type="entry name" value="WH-like_DNA-bd_sf"/>
</dbReference>
<evidence type="ECO:0000259" key="14">
    <source>
        <dbReference type="PROSITE" id="PS50110"/>
    </source>
</evidence>
<evidence type="ECO:0000256" key="2">
    <source>
        <dbReference type="ARBA" id="ARBA00018672"/>
    </source>
</evidence>
<dbReference type="Proteomes" id="UP000190890">
    <property type="component" value="Unassembled WGS sequence"/>
</dbReference>
<proteinExistence type="predicted"/>
<comment type="subcellular location">
    <subcellularLocation>
        <location evidence="1">Cytoplasm</location>
    </subcellularLocation>
</comment>
<dbReference type="GO" id="GO:0006355">
    <property type="term" value="P:regulation of DNA-templated transcription"/>
    <property type="evidence" value="ECO:0007669"/>
    <property type="project" value="InterPro"/>
</dbReference>
<evidence type="ECO:0000256" key="4">
    <source>
        <dbReference type="ARBA" id="ARBA00023015"/>
    </source>
</evidence>
<evidence type="ECO:0000256" key="5">
    <source>
        <dbReference type="ARBA" id="ARBA00023026"/>
    </source>
</evidence>
<evidence type="ECO:0000256" key="10">
    <source>
        <dbReference type="ARBA" id="ARBA00037471"/>
    </source>
</evidence>
<dbReference type="Pfam" id="PF00072">
    <property type="entry name" value="Response_reg"/>
    <property type="match status" value="1"/>
</dbReference>
<dbReference type="RefSeq" id="WP_077846862.1">
    <property type="nucleotide sequence ID" value="NZ_LZZM01000105.1"/>
</dbReference>
<name>A0A1S8TNW0_9CLOT</name>
<gene>
    <name evidence="16" type="primary">hssR_1</name>
    <name evidence="16" type="ORF">CLPUN_16890</name>
</gene>
<evidence type="ECO:0000256" key="11">
    <source>
        <dbReference type="ARBA" id="ARBA00039976"/>
    </source>
</evidence>
<evidence type="ECO:0000256" key="7">
    <source>
        <dbReference type="ARBA" id="ARBA00023159"/>
    </source>
</evidence>
<evidence type="ECO:0000313" key="17">
    <source>
        <dbReference type="Proteomes" id="UP000190890"/>
    </source>
</evidence>
<keyword evidence="12" id="KW-0597">Phosphoprotein</keyword>
<keyword evidence="8" id="KW-0804">Transcription</keyword>
<evidence type="ECO:0000256" key="3">
    <source>
        <dbReference type="ARBA" id="ARBA00022490"/>
    </source>
</evidence>
<dbReference type="Gene3D" id="1.10.10.10">
    <property type="entry name" value="Winged helix-like DNA-binding domain superfamily/Winged helix DNA-binding domain"/>
    <property type="match status" value="1"/>
</dbReference>
<dbReference type="InterPro" id="IPR011006">
    <property type="entry name" value="CheY-like_superfamily"/>
</dbReference>
<dbReference type="InterPro" id="IPR001789">
    <property type="entry name" value="Sig_transdc_resp-reg_receiver"/>
</dbReference>
<dbReference type="SMART" id="SM00448">
    <property type="entry name" value="REC"/>
    <property type="match status" value="1"/>
</dbReference>
<evidence type="ECO:0000256" key="13">
    <source>
        <dbReference type="PROSITE-ProRule" id="PRU01091"/>
    </source>
</evidence>
<evidence type="ECO:0000256" key="12">
    <source>
        <dbReference type="PROSITE-ProRule" id="PRU00169"/>
    </source>
</evidence>
<dbReference type="Pfam" id="PF00486">
    <property type="entry name" value="Trans_reg_C"/>
    <property type="match status" value="1"/>
</dbReference>
<evidence type="ECO:0000256" key="9">
    <source>
        <dbReference type="ARBA" id="ARBA00024867"/>
    </source>
</evidence>
<dbReference type="SUPFAM" id="SSF52172">
    <property type="entry name" value="CheY-like"/>
    <property type="match status" value="1"/>
</dbReference>
<organism evidence="16 17">
    <name type="scientific">Clostridium puniceum</name>
    <dbReference type="NCBI Taxonomy" id="29367"/>
    <lineage>
        <taxon>Bacteria</taxon>
        <taxon>Bacillati</taxon>
        <taxon>Bacillota</taxon>
        <taxon>Clostridia</taxon>
        <taxon>Eubacteriales</taxon>
        <taxon>Clostridiaceae</taxon>
        <taxon>Clostridium</taxon>
    </lineage>
</organism>
<evidence type="ECO:0000256" key="8">
    <source>
        <dbReference type="ARBA" id="ARBA00023163"/>
    </source>
</evidence>
<dbReference type="AlphaFoldDB" id="A0A1S8TNW0"/>
<feature type="modified residue" description="4-aspartylphosphate" evidence="12">
    <location>
        <position position="51"/>
    </location>
</feature>
<comment type="caution">
    <text evidence="16">The sequence shown here is derived from an EMBL/GenBank/DDBJ whole genome shotgun (WGS) entry which is preliminary data.</text>
</comment>
<dbReference type="GO" id="GO:0005829">
    <property type="term" value="C:cytosol"/>
    <property type="evidence" value="ECO:0007669"/>
    <property type="project" value="TreeGrafter"/>
</dbReference>
<evidence type="ECO:0000256" key="1">
    <source>
        <dbReference type="ARBA" id="ARBA00004496"/>
    </source>
</evidence>
<dbReference type="STRING" id="29367.CLPUN_16890"/>
<keyword evidence="17" id="KW-1185">Reference proteome</keyword>
<dbReference type="PANTHER" id="PTHR48111:SF49">
    <property type="entry name" value="HEME RESPONSE REGULATOR HSSR"/>
    <property type="match status" value="1"/>
</dbReference>
<dbReference type="SMART" id="SM00862">
    <property type="entry name" value="Trans_reg_C"/>
    <property type="match status" value="1"/>
</dbReference>
<keyword evidence="6 13" id="KW-0238">DNA-binding</keyword>
<reference evidence="16 17" key="1">
    <citation type="submission" date="2016-05" db="EMBL/GenBank/DDBJ databases">
        <title>Microbial solvent formation.</title>
        <authorList>
            <person name="Poehlein A."/>
            <person name="Montoya Solano J.D."/>
            <person name="Flitsch S."/>
            <person name="Krabben P."/>
            <person name="Duerre P."/>
            <person name="Daniel R."/>
        </authorList>
    </citation>
    <scope>NUCLEOTIDE SEQUENCE [LARGE SCALE GENOMIC DNA]</scope>
    <source>
        <strain evidence="16 17">DSM 2619</strain>
    </source>
</reference>
<feature type="domain" description="Response regulatory" evidence="14">
    <location>
        <begin position="3"/>
        <end position="116"/>
    </location>
</feature>
<dbReference type="CDD" id="cd00383">
    <property type="entry name" value="trans_reg_C"/>
    <property type="match status" value="1"/>
</dbReference>
<protein>
    <recommendedName>
        <fullName evidence="11">Heme response regulator HssR</fullName>
    </recommendedName>
    <alternativeName>
        <fullName evidence="2">Stage 0 sporulation protein A homolog</fullName>
    </alternativeName>
</protein>
<sequence length="234" mass="26831">MATILIAEDDKNIQLLIVARLKSRYKIICANDGQEALDIIESQKVDLLIADIMMPRIDGFHLVRTIRRNNLTIPVLMLTAKQSFDDKRMGFSSGTDDYMTKPVNYEELIWRIEALLRRAHIASENKMIIGNVTLDSTSYTITVGRKISDLPKKEFDLLFKLLSYPSQIFTKNQLLDDIWGYDSESGEDTVKTHISRLRNKLQDVDEFKIITIKGLGYKAEMTGGKNDVRQKEKN</sequence>
<evidence type="ECO:0000313" key="16">
    <source>
        <dbReference type="EMBL" id="OOM79319.1"/>
    </source>
</evidence>
<dbReference type="PROSITE" id="PS51755">
    <property type="entry name" value="OMPR_PHOB"/>
    <property type="match status" value="1"/>
</dbReference>
<keyword evidence="3" id="KW-0963">Cytoplasm</keyword>
<keyword evidence="5" id="KW-0843">Virulence</keyword>
<keyword evidence="4" id="KW-0805">Transcription regulation</keyword>
<dbReference type="InterPro" id="IPR001867">
    <property type="entry name" value="OmpR/PhoB-type_DNA-bd"/>
</dbReference>
<keyword evidence="7" id="KW-0010">Activator</keyword>
<dbReference type="GO" id="GO:0032993">
    <property type="term" value="C:protein-DNA complex"/>
    <property type="evidence" value="ECO:0007669"/>
    <property type="project" value="TreeGrafter"/>
</dbReference>
<comment type="function">
    <text evidence="10">Member of the two-component regulatory system HssS/HssR involved in intracellular heme homeostasis and tempering of staphylococcal virulence. Phosphorylated HssR binds to a direct repeat sequence within hrtAB promoter and activates the expression of hrtAB, an efflux pump, in response to extracellular heme, hemin, hemoglobin or blood.</text>
</comment>
<dbReference type="GO" id="GO:0000156">
    <property type="term" value="F:phosphorelay response regulator activity"/>
    <property type="evidence" value="ECO:0007669"/>
    <property type="project" value="TreeGrafter"/>
</dbReference>
<feature type="DNA-binding region" description="OmpR/PhoB-type" evidence="13">
    <location>
        <begin position="124"/>
        <end position="221"/>
    </location>
</feature>
<evidence type="ECO:0000259" key="15">
    <source>
        <dbReference type="PROSITE" id="PS51755"/>
    </source>
</evidence>
<dbReference type="OrthoDB" id="9790442at2"/>
<accession>A0A1S8TNW0</accession>
<dbReference type="Gene3D" id="3.40.50.2300">
    <property type="match status" value="1"/>
</dbReference>
<comment type="function">
    <text evidence="9">May play the central regulatory role in sporulation. It may be an element of the effector pathway responsible for the activation of sporulation genes in response to nutritional stress. Spo0A may act in concert with spo0H (a sigma factor) to control the expression of some genes that are critical to the sporulation process.</text>
</comment>
<dbReference type="PROSITE" id="PS50110">
    <property type="entry name" value="RESPONSE_REGULATORY"/>
    <property type="match status" value="1"/>
</dbReference>
<dbReference type="CDD" id="cd17574">
    <property type="entry name" value="REC_OmpR"/>
    <property type="match status" value="1"/>
</dbReference>